<dbReference type="EMBL" id="VMHJ01000004">
    <property type="protein sequence ID" value="TSJ85153.1"/>
    <property type="molecule type" value="Genomic_DNA"/>
</dbReference>
<dbReference type="AlphaFoldDB" id="A0A556R8F2"/>
<evidence type="ECO:0000313" key="2">
    <source>
        <dbReference type="Proteomes" id="UP000317536"/>
    </source>
</evidence>
<proteinExistence type="predicted"/>
<sequence length="153" mass="17439">MIRADRHCWATRASETGATRALSASCWSAGASTLGGSFHNGRCTLSKPWPDEVIQPYRQVWEHILGNHRPGTFVPGKTAFPSSWSEKRVRHEVLETVAAPDLVRSMKDGNREERYRLVGEEIIRVWLRKKRNTRGRYMINTAFPTVGEEKEMA</sequence>
<organism evidence="1 2">
    <name type="scientific">Bifidobacterium asteroides</name>
    <dbReference type="NCBI Taxonomy" id="1684"/>
    <lineage>
        <taxon>Bacteria</taxon>
        <taxon>Bacillati</taxon>
        <taxon>Actinomycetota</taxon>
        <taxon>Actinomycetes</taxon>
        <taxon>Bifidobacteriales</taxon>
        <taxon>Bifidobacteriaceae</taxon>
        <taxon>Bifidobacterium</taxon>
    </lineage>
</organism>
<evidence type="ECO:0008006" key="3">
    <source>
        <dbReference type="Google" id="ProtNLM"/>
    </source>
</evidence>
<gene>
    <name evidence="1" type="ORF">FPK29_08275</name>
</gene>
<evidence type="ECO:0000313" key="1">
    <source>
        <dbReference type="EMBL" id="TSJ85153.1"/>
    </source>
</evidence>
<protein>
    <recommendedName>
        <fullName evidence="3">Bacterial EndoU nuclease domain-containing protein</fullName>
    </recommendedName>
</protein>
<comment type="caution">
    <text evidence="1">The sequence shown here is derived from an EMBL/GenBank/DDBJ whole genome shotgun (WGS) entry which is preliminary data.</text>
</comment>
<reference evidence="1 2" key="1">
    <citation type="submission" date="2019-07" db="EMBL/GenBank/DDBJ databases">
        <title>Bifidobacterium asteroides genomes.</title>
        <authorList>
            <person name="Zheng H."/>
        </authorList>
    </citation>
    <scope>NUCLEOTIDE SEQUENCE [LARGE SCALE GENOMIC DNA]</scope>
    <source>
        <strain evidence="1 2">W8111</strain>
    </source>
</reference>
<name>A0A556R8F2_9BIFI</name>
<dbReference type="Proteomes" id="UP000317536">
    <property type="component" value="Unassembled WGS sequence"/>
</dbReference>
<accession>A0A556R8F2</accession>